<gene>
    <name evidence="2" type="ORF">CTEN210_01577</name>
</gene>
<keyword evidence="1" id="KW-0812">Transmembrane</keyword>
<comment type="caution">
    <text evidence="2">The sequence shown here is derived from an EMBL/GenBank/DDBJ whole genome shotgun (WGS) entry which is preliminary data.</text>
</comment>
<keyword evidence="3" id="KW-1185">Reference proteome</keyword>
<reference evidence="2 3" key="1">
    <citation type="journal article" date="2021" name="Sci. Rep.">
        <title>The genome of the diatom Chaetoceros tenuissimus carries an ancient integrated fragment of an extant virus.</title>
        <authorList>
            <person name="Hongo Y."/>
            <person name="Kimura K."/>
            <person name="Takaki Y."/>
            <person name="Yoshida Y."/>
            <person name="Baba S."/>
            <person name="Kobayashi G."/>
            <person name="Nagasaki K."/>
            <person name="Hano T."/>
            <person name="Tomaru Y."/>
        </authorList>
    </citation>
    <scope>NUCLEOTIDE SEQUENCE [LARGE SCALE GENOMIC DNA]</scope>
    <source>
        <strain evidence="2 3">NIES-3715</strain>
    </source>
</reference>
<feature type="transmembrane region" description="Helical" evidence="1">
    <location>
        <begin position="103"/>
        <end position="123"/>
    </location>
</feature>
<keyword evidence="1" id="KW-0472">Membrane</keyword>
<feature type="transmembrane region" description="Helical" evidence="1">
    <location>
        <begin position="143"/>
        <end position="161"/>
    </location>
</feature>
<keyword evidence="1" id="KW-1133">Transmembrane helix</keyword>
<name>A0AAD3CGA5_9STRA</name>
<sequence length="219" mass="24584">MNEISEIIESLPVSKQLNAHSKKHELTLEIPKPCIIAQRNVIRNDDRSNSFHKSSEDSAHSNLIHIAKVIQVCAQGVTTGLSIGITILLFNPSQEFRIDVSKLLMAEQTILFLNVGCLTSSFIQLSSKMNREDAFKLNMLKDISTLICASLYWICMLLQFLHLRILVLEKYNGDSSTMSTLGPIDLQATNAFHVSKSVLLAISWVLSSMKRVYSFQEDV</sequence>
<accession>A0AAD3CGA5</accession>
<evidence type="ECO:0000313" key="2">
    <source>
        <dbReference type="EMBL" id="GFH45103.1"/>
    </source>
</evidence>
<protein>
    <submittedName>
        <fullName evidence="2">Uncharacterized protein</fullName>
    </submittedName>
</protein>
<dbReference type="EMBL" id="BLLK01000020">
    <property type="protein sequence ID" value="GFH45103.1"/>
    <property type="molecule type" value="Genomic_DNA"/>
</dbReference>
<evidence type="ECO:0000313" key="3">
    <source>
        <dbReference type="Proteomes" id="UP001054902"/>
    </source>
</evidence>
<dbReference type="AlphaFoldDB" id="A0AAD3CGA5"/>
<organism evidence="2 3">
    <name type="scientific">Chaetoceros tenuissimus</name>
    <dbReference type="NCBI Taxonomy" id="426638"/>
    <lineage>
        <taxon>Eukaryota</taxon>
        <taxon>Sar</taxon>
        <taxon>Stramenopiles</taxon>
        <taxon>Ochrophyta</taxon>
        <taxon>Bacillariophyta</taxon>
        <taxon>Coscinodiscophyceae</taxon>
        <taxon>Chaetocerotophycidae</taxon>
        <taxon>Chaetocerotales</taxon>
        <taxon>Chaetocerotaceae</taxon>
        <taxon>Chaetoceros</taxon>
    </lineage>
</organism>
<feature type="transmembrane region" description="Helical" evidence="1">
    <location>
        <begin position="69"/>
        <end position="91"/>
    </location>
</feature>
<evidence type="ECO:0000256" key="1">
    <source>
        <dbReference type="SAM" id="Phobius"/>
    </source>
</evidence>
<proteinExistence type="predicted"/>
<dbReference type="Proteomes" id="UP001054902">
    <property type="component" value="Unassembled WGS sequence"/>
</dbReference>